<dbReference type="KEGG" id="pei:H9L10_08580"/>
<keyword evidence="1" id="KW-0472">Membrane</keyword>
<feature type="transmembrane region" description="Helical" evidence="1">
    <location>
        <begin position="180"/>
        <end position="201"/>
    </location>
</feature>
<dbReference type="RefSeq" id="WP_166100769.1">
    <property type="nucleotide sequence ID" value="NZ_CP060712.1"/>
</dbReference>
<proteinExistence type="predicted"/>
<evidence type="ECO:0000313" key="3">
    <source>
        <dbReference type="Proteomes" id="UP000515976"/>
    </source>
</evidence>
<dbReference type="Proteomes" id="UP000515976">
    <property type="component" value="Chromosome"/>
</dbReference>
<feature type="transmembrane region" description="Helical" evidence="1">
    <location>
        <begin position="73"/>
        <end position="93"/>
    </location>
</feature>
<dbReference type="EMBL" id="CP060712">
    <property type="protein sequence ID" value="QNN48404.1"/>
    <property type="molecule type" value="Genomic_DNA"/>
</dbReference>
<accession>A0A7G9QYH9</accession>
<protein>
    <submittedName>
        <fullName evidence="2">Uncharacterized protein</fullName>
    </submittedName>
</protein>
<feature type="transmembrane region" description="Helical" evidence="1">
    <location>
        <begin position="29"/>
        <end position="52"/>
    </location>
</feature>
<feature type="transmembrane region" description="Helical" evidence="1">
    <location>
        <begin position="139"/>
        <end position="160"/>
    </location>
</feature>
<keyword evidence="1" id="KW-1133">Transmembrane helix</keyword>
<feature type="transmembrane region" description="Helical" evidence="1">
    <location>
        <begin position="113"/>
        <end position="132"/>
    </location>
</feature>
<dbReference type="AlphaFoldDB" id="A0A7G9QYH9"/>
<evidence type="ECO:0000313" key="2">
    <source>
        <dbReference type="EMBL" id="QNN48404.1"/>
    </source>
</evidence>
<keyword evidence="3" id="KW-1185">Reference proteome</keyword>
<name>A0A7G9QYH9_9MICO</name>
<gene>
    <name evidence="2" type="ORF">H9L10_08580</name>
</gene>
<reference evidence="2 3" key="1">
    <citation type="submission" date="2020-08" db="EMBL/GenBank/DDBJ databases">
        <title>Genome sequence of Phycicoccus endophyticus JCM 31784T.</title>
        <authorList>
            <person name="Hyun D.-W."/>
            <person name="Bae J.-W."/>
        </authorList>
    </citation>
    <scope>NUCLEOTIDE SEQUENCE [LARGE SCALE GENOMIC DNA]</scope>
    <source>
        <strain evidence="2 3">JCM 31784</strain>
    </source>
</reference>
<keyword evidence="1" id="KW-0812">Transmembrane</keyword>
<sequence>MAPPVALVVLAAVASTVASRSDWFLEADWGLRLTSSTVVLVSPLVAAGAAFVTARRYHPSLAAAARAGTRAPWVHLAPAAALAGAAGVAYVLVWTGVLVAVAASGGIGPTDVWVVPETVVPVVAAAALGGVVGHLVRSLVSPLVAAVLVLLTAVVASPWGRGPFEAVTTYGTLTGLERPPAQAAVTVVAAGLIVLGCALAVTRLSAGDPPRVVGSVLALALVLATVAPAAWPWQDQVYRVSTEATGCVGSNPRLCGPQSRLPLLAMAQPTFARAYERLRGTPFVAPTAFRVTRLDHYSQLDGAAPLDFDPSQIPDDRAATSQVVAALLRPHQCADLFDATGAVALLDAQDVVRPWLTGVLEDRVPAQPVPDEVADAFSVVLSCRVMTGDLS</sequence>
<organism evidence="2 3">
    <name type="scientific">Phycicoccus endophyticus</name>
    <dbReference type="NCBI Taxonomy" id="1690220"/>
    <lineage>
        <taxon>Bacteria</taxon>
        <taxon>Bacillati</taxon>
        <taxon>Actinomycetota</taxon>
        <taxon>Actinomycetes</taxon>
        <taxon>Micrococcales</taxon>
        <taxon>Intrasporangiaceae</taxon>
        <taxon>Phycicoccus</taxon>
    </lineage>
</organism>
<feature type="transmembrane region" description="Helical" evidence="1">
    <location>
        <begin position="213"/>
        <end position="233"/>
    </location>
</feature>
<evidence type="ECO:0000256" key="1">
    <source>
        <dbReference type="SAM" id="Phobius"/>
    </source>
</evidence>